<dbReference type="SUPFAM" id="SSF56219">
    <property type="entry name" value="DNase I-like"/>
    <property type="match status" value="1"/>
</dbReference>
<dbReference type="GO" id="GO:0004519">
    <property type="term" value="F:endonuclease activity"/>
    <property type="evidence" value="ECO:0007669"/>
    <property type="project" value="UniProtKB-KW"/>
</dbReference>
<dbReference type="AlphaFoldDB" id="A0AAW1JZ94"/>
<protein>
    <submittedName>
        <fullName evidence="2">Endonuclease-reverse transcriptase</fullName>
    </submittedName>
</protein>
<dbReference type="InterPro" id="IPR036691">
    <property type="entry name" value="Endo/exonu/phosph_ase_sf"/>
</dbReference>
<keyword evidence="2" id="KW-0540">Nuclease</keyword>
<dbReference type="Proteomes" id="UP001458880">
    <property type="component" value="Unassembled WGS sequence"/>
</dbReference>
<feature type="domain" description="Endonuclease/exonuclease/phosphatase" evidence="1">
    <location>
        <begin position="2"/>
        <end position="106"/>
    </location>
</feature>
<dbReference type="GO" id="GO:0031012">
    <property type="term" value="C:extracellular matrix"/>
    <property type="evidence" value="ECO:0007669"/>
    <property type="project" value="TreeGrafter"/>
</dbReference>
<evidence type="ECO:0000313" key="2">
    <source>
        <dbReference type="EMBL" id="KAK9710004.1"/>
    </source>
</evidence>
<evidence type="ECO:0000259" key="1">
    <source>
        <dbReference type="Pfam" id="PF14529"/>
    </source>
</evidence>
<keyword evidence="2" id="KW-0255">Endonuclease</keyword>
<proteinExistence type="predicted"/>
<keyword evidence="3" id="KW-1185">Reference proteome</keyword>
<dbReference type="EMBL" id="JASPKY010000299">
    <property type="protein sequence ID" value="KAK9710004.1"/>
    <property type="molecule type" value="Genomic_DNA"/>
</dbReference>
<keyword evidence="2" id="KW-0378">Hydrolase</keyword>
<organism evidence="2 3">
    <name type="scientific">Popillia japonica</name>
    <name type="common">Japanese beetle</name>
    <dbReference type="NCBI Taxonomy" id="7064"/>
    <lineage>
        <taxon>Eukaryota</taxon>
        <taxon>Metazoa</taxon>
        <taxon>Ecdysozoa</taxon>
        <taxon>Arthropoda</taxon>
        <taxon>Hexapoda</taxon>
        <taxon>Insecta</taxon>
        <taxon>Pterygota</taxon>
        <taxon>Neoptera</taxon>
        <taxon>Endopterygota</taxon>
        <taxon>Coleoptera</taxon>
        <taxon>Polyphaga</taxon>
        <taxon>Scarabaeiformia</taxon>
        <taxon>Scarabaeidae</taxon>
        <taxon>Rutelinae</taxon>
        <taxon>Popillia</taxon>
    </lineage>
</organism>
<dbReference type="PANTHER" id="PTHR33395:SF22">
    <property type="entry name" value="REVERSE TRANSCRIPTASE DOMAIN-CONTAINING PROTEIN"/>
    <property type="match status" value="1"/>
</dbReference>
<accession>A0AAW1JZ94</accession>
<comment type="caution">
    <text evidence="2">The sequence shown here is derived from an EMBL/GenBank/DDBJ whole genome shotgun (WGS) entry which is preliminary data.</text>
</comment>
<dbReference type="GO" id="GO:0061343">
    <property type="term" value="P:cell adhesion involved in heart morphogenesis"/>
    <property type="evidence" value="ECO:0007669"/>
    <property type="project" value="TreeGrafter"/>
</dbReference>
<dbReference type="Pfam" id="PF14529">
    <property type="entry name" value="Exo_endo_phos_2"/>
    <property type="match status" value="1"/>
</dbReference>
<evidence type="ECO:0000313" key="3">
    <source>
        <dbReference type="Proteomes" id="UP001458880"/>
    </source>
</evidence>
<dbReference type="GO" id="GO:0007508">
    <property type="term" value="P:larval heart development"/>
    <property type="evidence" value="ECO:0007669"/>
    <property type="project" value="TreeGrafter"/>
</dbReference>
<name>A0AAW1JZ94_POPJA</name>
<gene>
    <name evidence="2" type="ORF">QE152_g26267</name>
</gene>
<dbReference type="InterPro" id="IPR005135">
    <property type="entry name" value="Endo/exonuclease/phosphatase"/>
</dbReference>
<sequence>MYYNSPAKQLDAAQLEGLLKISRKVVVAGDFNATHVNWGCRRNNANGNTLNAFTMNSDALLYFPSEPTHIPANGTNPSTVDLVLAVNVKDIGDMNVETTSSDHAVVIFDLGEGAAVDVNITRNDYSKANWLLFRKIMNEQSVTHNINTVEELDKIVETFTNSITSAIKKTIPQKTINPYKFNELPPQIVAHIAERNRHRRLYQRTRDPLHHQQMKQYSRIIRQEIAEYRSTSYAKRLRGVNVKDGTVWKLNKHLRKKYSCINAIQNEDGTVLMRREDIAEIMADTFLKYHNTPSTDANTEGMVVHSLNTFLLQNPPHPHHSEPFLTTPRTVHALINRTPSTKAPGVDSIQNLVLKNLPRKSIVQLTTIINAISIQTLEKSSAS</sequence>
<dbReference type="Gene3D" id="3.60.10.10">
    <property type="entry name" value="Endonuclease/exonuclease/phosphatase"/>
    <property type="match status" value="1"/>
</dbReference>
<dbReference type="PANTHER" id="PTHR33395">
    <property type="entry name" value="TRANSCRIPTASE, PUTATIVE-RELATED-RELATED"/>
    <property type="match status" value="1"/>
</dbReference>
<reference evidence="2 3" key="1">
    <citation type="journal article" date="2024" name="BMC Genomics">
        <title>De novo assembly and annotation of Popillia japonica's genome with initial clues to its potential as an invasive pest.</title>
        <authorList>
            <person name="Cucini C."/>
            <person name="Boschi S."/>
            <person name="Funari R."/>
            <person name="Cardaioli E."/>
            <person name="Iannotti N."/>
            <person name="Marturano G."/>
            <person name="Paoli F."/>
            <person name="Bruttini M."/>
            <person name="Carapelli A."/>
            <person name="Frati F."/>
            <person name="Nardi F."/>
        </authorList>
    </citation>
    <scope>NUCLEOTIDE SEQUENCE [LARGE SCALE GENOMIC DNA]</scope>
    <source>
        <strain evidence="2">DMR45628</strain>
    </source>
</reference>